<evidence type="ECO:0000313" key="2">
    <source>
        <dbReference type="EMBL" id="OGG57371.1"/>
    </source>
</evidence>
<accession>A0A1F6D7M9</accession>
<keyword evidence="1" id="KW-0812">Transmembrane</keyword>
<reference evidence="2 3" key="1">
    <citation type="journal article" date="2016" name="Nat. Commun.">
        <title>Thousands of microbial genomes shed light on interconnected biogeochemical processes in an aquifer system.</title>
        <authorList>
            <person name="Anantharaman K."/>
            <person name="Brown C.T."/>
            <person name="Hug L.A."/>
            <person name="Sharon I."/>
            <person name="Castelle C.J."/>
            <person name="Probst A.J."/>
            <person name="Thomas B.C."/>
            <person name="Singh A."/>
            <person name="Wilkins M.J."/>
            <person name="Karaoz U."/>
            <person name="Brodie E.L."/>
            <person name="Williams K.H."/>
            <person name="Hubbard S.S."/>
            <person name="Banfield J.F."/>
        </authorList>
    </citation>
    <scope>NUCLEOTIDE SEQUENCE [LARGE SCALE GENOMIC DNA]</scope>
</reference>
<protein>
    <submittedName>
        <fullName evidence="2">Uncharacterized protein</fullName>
    </submittedName>
</protein>
<name>A0A1F6D7M9_9BACT</name>
<feature type="transmembrane region" description="Helical" evidence="1">
    <location>
        <begin position="171"/>
        <end position="194"/>
    </location>
</feature>
<sequence length="203" mass="22303">MNAAQARQPLGTHIRRTFADGRPILALLALAVSVFLTVNATNYPVKEYETTVTPIWVPAGARVVIREGDFRRQISDNALPIKMDEFQRVTEGFPVHVSIWRGWVVGPAERSHMVRTYETTTDFIYYAPNVGGVPLIARAPVEVSAGGYWHHTEVDVERLEIRHRIGGVCGYMLLNIAGAIIAVAASVGLIGAAWDATRQPTQA</sequence>
<keyword evidence="1" id="KW-0472">Membrane</keyword>
<organism evidence="2 3">
    <name type="scientific">Candidatus Kaiserbacteria bacterium RIFCSPHIGHO2_01_FULL_55_17</name>
    <dbReference type="NCBI Taxonomy" id="1798484"/>
    <lineage>
        <taxon>Bacteria</taxon>
        <taxon>Candidatus Kaiseribacteriota</taxon>
    </lineage>
</organism>
<dbReference type="EMBL" id="MFKX01000029">
    <property type="protein sequence ID" value="OGG57371.1"/>
    <property type="molecule type" value="Genomic_DNA"/>
</dbReference>
<proteinExistence type="predicted"/>
<evidence type="ECO:0000313" key="3">
    <source>
        <dbReference type="Proteomes" id="UP000177958"/>
    </source>
</evidence>
<dbReference type="AlphaFoldDB" id="A0A1F6D7M9"/>
<gene>
    <name evidence="2" type="ORF">A2853_02540</name>
</gene>
<dbReference type="Proteomes" id="UP000177958">
    <property type="component" value="Unassembled WGS sequence"/>
</dbReference>
<keyword evidence="1" id="KW-1133">Transmembrane helix</keyword>
<evidence type="ECO:0000256" key="1">
    <source>
        <dbReference type="SAM" id="Phobius"/>
    </source>
</evidence>
<comment type="caution">
    <text evidence="2">The sequence shown here is derived from an EMBL/GenBank/DDBJ whole genome shotgun (WGS) entry which is preliminary data.</text>
</comment>